<dbReference type="RefSeq" id="WP_283381766.1">
    <property type="nucleotide sequence ID" value="NZ_JASHIE010000006.1"/>
</dbReference>
<evidence type="ECO:0000313" key="1">
    <source>
        <dbReference type="EMBL" id="MDI9875008.1"/>
    </source>
</evidence>
<keyword evidence="2" id="KW-1185">Reference proteome</keyword>
<name>A0ABT6Z1N8_9BACT</name>
<dbReference type="EMBL" id="JASHIE010000006">
    <property type="protein sequence ID" value="MDI9875008.1"/>
    <property type="molecule type" value="Genomic_DNA"/>
</dbReference>
<sequence>MMTLRDTLDLVFLCVIFFVGFQTHRKKVKQQKLQLETEVRSFRNMVMMQTTFLKFQYCLAIQARREVLPPLDYFRELPDFHTMLQRNETPELEQYFSEQEIKDFLQPL</sequence>
<proteinExistence type="predicted"/>
<dbReference type="Proteomes" id="UP001225761">
    <property type="component" value="Unassembled WGS sequence"/>
</dbReference>
<gene>
    <name evidence="1" type="ORF">QM481_10770</name>
</gene>
<evidence type="ECO:0000313" key="2">
    <source>
        <dbReference type="Proteomes" id="UP001225761"/>
    </source>
</evidence>
<protein>
    <recommendedName>
        <fullName evidence="3">Transposase</fullName>
    </recommendedName>
</protein>
<accession>A0ABT6Z1N8</accession>
<comment type="caution">
    <text evidence="1">The sequence shown here is derived from an EMBL/GenBank/DDBJ whole genome shotgun (WGS) entry which is preliminary data.</text>
</comment>
<reference evidence="1 2" key="1">
    <citation type="submission" date="2023-05" db="EMBL/GenBank/DDBJ databases">
        <title>Novel species of genus Flectobacillus isolated from stream in China.</title>
        <authorList>
            <person name="Lu H."/>
        </authorList>
    </citation>
    <scope>NUCLEOTIDE SEQUENCE [LARGE SCALE GENOMIC DNA]</scope>
    <source>
        <strain evidence="1 2">LFS242W</strain>
    </source>
</reference>
<organism evidence="1 2">
    <name type="scientific">Flectobacillus rivi</name>
    <dbReference type="NCBI Taxonomy" id="2984209"/>
    <lineage>
        <taxon>Bacteria</taxon>
        <taxon>Pseudomonadati</taxon>
        <taxon>Bacteroidota</taxon>
        <taxon>Cytophagia</taxon>
        <taxon>Cytophagales</taxon>
        <taxon>Flectobacillaceae</taxon>
        <taxon>Flectobacillus</taxon>
    </lineage>
</organism>
<evidence type="ECO:0008006" key="3">
    <source>
        <dbReference type="Google" id="ProtNLM"/>
    </source>
</evidence>